<dbReference type="GO" id="GO:0009697">
    <property type="term" value="P:salicylic acid biosynthetic process"/>
    <property type="evidence" value="ECO:0007669"/>
    <property type="project" value="TreeGrafter"/>
</dbReference>
<evidence type="ECO:0000259" key="2">
    <source>
        <dbReference type="PROSITE" id="PS51168"/>
    </source>
</evidence>
<reference evidence="3" key="1">
    <citation type="submission" date="2014-09" db="EMBL/GenBank/DDBJ databases">
        <authorList>
            <person name="Probst J Alexander"/>
        </authorList>
    </citation>
    <scope>NUCLEOTIDE SEQUENCE</scope>
</reference>
<dbReference type="PROSITE" id="PS51168">
    <property type="entry name" value="CHORISMATE_MUT_2"/>
    <property type="match status" value="1"/>
</dbReference>
<evidence type="ECO:0000313" key="3">
    <source>
        <dbReference type="EMBL" id="CEG12607.1"/>
    </source>
</evidence>
<dbReference type="InterPro" id="IPR036263">
    <property type="entry name" value="Chorismate_II_sf"/>
</dbReference>
<dbReference type="SMART" id="SM00830">
    <property type="entry name" value="CM_2"/>
    <property type="match status" value="1"/>
</dbReference>
<accession>A0A098E990</accession>
<evidence type="ECO:0000256" key="1">
    <source>
        <dbReference type="ARBA" id="ARBA00023235"/>
    </source>
</evidence>
<dbReference type="AlphaFoldDB" id="A0A098E990"/>
<dbReference type="PANTHER" id="PTHR38041:SF1">
    <property type="entry name" value="CHORISMATE MUTASE"/>
    <property type="match status" value="1"/>
</dbReference>
<dbReference type="SUPFAM" id="SSF48600">
    <property type="entry name" value="Chorismate mutase II"/>
    <property type="match status" value="1"/>
</dbReference>
<keyword evidence="1" id="KW-0413">Isomerase</keyword>
<protein>
    <submittedName>
        <fullName evidence="3">Prephenate dehydratase</fullName>
    </submittedName>
</protein>
<organism evidence="3">
    <name type="scientific">groundwater metagenome</name>
    <dbReference type="NCBI Taxonomy" id="717931"/>
    <lineage>
        <taxon>unclassified sequences</taxon>
        <taxon>metagenomes</taxon>
        <taxon>ecological metagenomes</taxon>
    </lineage>
</organism>
<dbReference type="InterPro" id="IPR002701">
    <property type="entry name" value="CM_II_prokaryot"/>
</dbReference>
<name>A0A098E990_9ZZZZ</name>
<dbReference type="Pfam" id="PF01817">
    <property type="entry name" value="CM_2"/>
    <property type="match status" value="1"/>
</dbReference>
<gene>
    <name evidence="3" type="ORF">MSIBF_A2520002</name>
</gene>
<dbReference type="InterPro" id="IPR036979">
    <property type="entry name" value="CM_dom_sf"/>
</dbReference>
<sequence length="102" mass="12045">MDENNLSEYRKRIDKIDAKIGKLVKERIEIVKDVGKLKANFDISVRDEDRINEVYKNFVENSGLLFDDAKKIYSPLIEHCIHIEKEIKTKNKNRKGKNKQKL</sequence>
<dbReference type="GO" id="GO:0004106">
    <property type="term" value="F:chorismate mutase activity"/>
    <property type="evidence" value="ECO:0007669"/>
    <property type="project" value="InterPro"/>
</dbReference>
<dbReference type="PANTHER" id="PTHR38041">
    <property type="entry name" value="CHORISMATE MUTASE"/>
    <property type="match status" value="1"/>
</dbReference>
<dbReference type="Gene3D" id="1.20.59.10">
    <property type="entry name" value="Chorismate mutase"/>
    <property type="match status" value="1"/>
</dbReference>
<dbReference type="InterPro" id="IPR051331">
    <property type="entry name" value="Chorismate_mutase-related"/>
</dbReference>
<proteinExistence type="predicted"/>
<dbReference type="EMBL" id="CCXY01000171">
    <property type="protein sequence ID" value="CEG12607.1"/>
    <property type="molecule type" value="Genomic_DNA"/>
</dbReference>
<dbReference type="GO" id="GO:0046417">
    <property type="term" value="P:chorismate metabolic process"/>
    <property type="evidence" value="ECO:0007669"/>
    <property type="project" value="InterPro"/>
</dbReference>
<feature type="domain" description="Chorismate mutase" evidence="2">
    <location>
        <begin position="1"/>
        <end position="88"/>
    </location>
</feature>